<organism evidence="5 10">
    <name type="scientific">Campylobacter jejuni</name>
    <dbReference type="NCBI Taxonomy" id="197"/>
    <lineage>
        <taxon>Bacteria</taxon>
        <taxon>Pseudomonadati</taxon>
        <taxon>Campylobacterota</taxon>
        <taxon>Epsilonproteobacteria</taxon>
        <taxon>Campylobacterales</taxon>
        <taxon>Campylobacteraceae</taxon>
        <taxon>Campylobacter</taxon>
    </lineage>
</organism>
<dbReference type="EMBL" id="AACCII010000004">
    <property type="protein sequence ID" value="EAJ9718706.1"/>
    <property type="molecule type" value="Genomic_DNA"/>
</dbReference>
<dbReference type="AlphaFoldDB" id="A0A1J6S2A9"/>
<dbReference type="CDD" id="cd04301">
    <property type="entry name" value="NAT_SF"/>
    <property type="match status" value="1"/>
</dbReference>
<dbReference type="InterPro" id="IPR016181">
    <property type="entry name" value="Acyl_CoA_acyltransferase"/>
</dbReference>
<comment type="caution">
    <text evidence="5">The sequence shown here is derived from an EMBL/GenBank/DDBJ whole genome shotgun (WGS) entry which is preliminary data.</text>
</comment>
<dbReference type="PROSITE" id="PS51186">
    <property type="entry name" value="GNAT"/>
    <property type="match status" value="1"/>
</dbReference>
<dbReference type="Gene3D" id="3.40.630.30">
    <property type="match status" value="1"/>
</dbReference>
<evidence type="ECO:0000313" key="6">
    <source>
        <dbReference type="EMBL" id="RTJ98236.1"/>
    </source>
</evidence>
<dbReference type="EMBL" id="PRCE01000029">
    <property type="protein sequence ID" value="RTJ98236.1"/>
    <property type="molecule type" value="Genomic_DNA"/>
</dbReference>
<evidence type="ECO:0000313" key="3">
    <source>
        <dbReference type="EMBL" id="EAJ9719786.1"/>
    </source>
</evidence>
<protein>
    <submittedName>
        <fullName evidence="5 7">Acetyltransferase</fullName>
    </submittedName>
</protein>
<dbReference type="PANTHER" id="PTHR43451">
    <property type="entry name" value="ACETYLTRANSFERASE (GNAT) FAMILY PROTEIN"/>
    <property type="match status" value="1"/>
</dbReference>
<evidence type="ECO:0000313" key="5">
    <source>
        <dbReference type="EMBL" id="EDP7181680.1"/>
    </source>
</evidence>
<dbReference type="EMBL" id="AANOAG010000004">
    <property type="protein sequence ID" value="EDP7180784.1"/>
    <property type="molecule type" value="Genomic_DNA"/>
</dbReference>
<dbReference type="EMBL" id="AACCII010000022">
    <property type="protein sequence ID" value="EAJ9719786.1"/>
    <property type="molecule type" value="Genomic_DNA"/>
</dbReference>
<dbReference type="Proteomes" id="UP000286791">
    <property type="component" value="Unassembled WGS sequence"/>
</dbReference>
<keyword evidence="5" id="KW-0808">Transferase</keyword>
<proteinExistence type="predicted"/>
<dbReference type="InterPro" id="IPR000182">
    <property type="entry name" value="GNAT_dom"/>
</dbReference>
<evidence type="ECO:0000313" key="10">
    <source>
        <dbReference type="Proteomes" id="UP000466051"/>
    </source>
</evidence>
<evidence type="ECO:0000313" key="9">
    <source>
        <dbReference type="Proteomes" id="UP000349590"/>
    </source>
</evidence>
<dbReference type="EMBL" id="AANOAG010000022">
    <property type="protein sequence ID" value="EDP7181680.1"/>
    <property type="molecule type" value="Genomic_DNA"/>
</dbReference>
<evidence type="ECO:0000313" key="7">
    <source>
        <dbReference type="EMBL" id="SUW92697.1"/>
    </source>
</evidence>
<dbReference type="InterPro" id="IPR052564">
    <property type="entry name" value="N-acetyltrans/Recomb-assoc"/>
</dbReference>
<dbReference type="Proteomes" id="UP000254131">
    <property type="component" value="Unassembled WGS sequence"/>
</dbReference>
<sequence>MLRKADIKDLNACLSLFEQSVKTLCAKDYTKDQICAWIKIDRQQWEEKFKYDEIFVYEKRGKIASFISVKQEQKLLDLLFTHPDFVRQGLAQNLLDFILKTYLHNEIYTFASLSAKDFFLKNGFELIRENKVIKEGQNLKKFLMKKDVVYKN</sequence>
<dbReference type="Proteomes" id="UP000466051">
    <property type="component" value="Unassembled WGS sequence"/>
</dbReference>
<evidence type="ECO:0000313" key="2">
    <source>
        <dbReference type="EMBL" id="EAJ9718706.1"/>
    </source>
</evidence>
<gene>
    <name evidence="6" type="ORF">C3H48_04800</name>
    <name evidence="2" type="ORF">E8P16_04495</name>
    <name evidence="3" type="ORF">E8P16_10205</name>
    <name evidence="4" type="ORF">GNO00_04295</name>
    <name evidence="5" type="ORF">GNO00_08960</name>
    <name evidence="7" type="ORF">NCTC13105_01017</name>
</gene>
<reference evidence="7 8" key="1">
    <citation type="submission" date="2018-06" db="EMBL/GenBank/DDBJ databases">
        <authorList>
            <consortium name="Pathogen Informatics"/>
            <person name="Doyle S."/>
        </authorList>
    </citation>
    <scope>NUCLEOTIDE SEQUENCE [LARGE SCALE GENOMIC DNA]</scope>
    <source>
        <strain evidence="7 8">NCTC13105</strain>
    </source>
</reference>
<dbReference type="PANTHER" id="PTHR43451:SF1">
    <property type="entry name" value="ACETYLTRANSFERASE"/>
    <property type="match status" value="1"/>
</dbReference>
<name>A0A1J6S2A9_CAMJU</name>
<evidence type="ECO:0000313" key="4">
    <source>
        <dbReference type="EMBL" id="EDP7180784.1"/>
    </source>
</evidence>
<dbReference type="Pfam" id="PF13673">
    <property type="entry name" value="Acetyltransf_10"/>
    <property type="match status" value="1"/>
</dbReference>
<evidence type="ECO:0000259" key="1">
    <source>
        <dbReference type="PROSITE" id="PS51186"/>
    </source>
</evidence>
<reference evidence="6" key="2">
    <citation type="journal article" date="2019" name="Appl. Environ. Microbiol.">
        <title>Population genetics and characterization of Campylobacter jejuni isolates in western jackdaws and game birds in Finland.</title>
        <authorList>
            <person name="Kovanen S."/>
            <person name="Rossi M."/>
            <person name="Pohja-Mykra M."/>
            <person name="Nieminen T."/>
            <person name="Raunio-Saarnisto M."/>
            <person name="Sauvala M."/>
            <person name="Fredriksson-Ahomaa M."/>
            <person name="Hanninen M.L."/>
            <person name="Kivisto R."/>
        </authorList>
    </citation>
    <scope>NUCLEOTIDE SEQUENCE [LARGE SCALE GENOMIC DNA]</scope>
    <source>
        <strain evidence="6">CB304</strain>
    </source>
</reference>
<dbReference type="EMBL" id="UFVB01000001">
    <property type="protein sequence ID" value="SUW92697.1"/>
    <property type="molecule type" value="Genomic_DNA"/>
</dbReference>
<evidence type="ECO:0000313" key="8">
    <source>
        <dbReference type="Proteomes" id="UP000254131"/>
    </source>
</evidence>
<dbReference type="RefSeq" id="WP_002857453.1">
    <property type="nucleotide sequence ID" value="NZ_AP028330.1"/>
</dbReference>
<dbReference type="GO" id="GO:0016747">
    <property type="term" value="F:acyltransferase activity, transferring groups other than amino-acyl groups"/>
    <property type="evidence" value="ECO:0007669"/>
    <property type="project" value="InterPro"/>
</dbReference>
<dbReference type="SUPFAM" id="SSF55729">
    <property type="entry name" value="Acyl-CoA N-acyltransferases (Nat)"/>
    <property type="match status" value="1"/>
</dbReference>
<accession>A0A1J6S2A9</accession>
<feature type="domain" description="N-acetyltransferase" evidence="1">
    <location>
        <begin position="1"/>
        <end position="149"/>
    </location>
</feature>
<dbReference type="Proteomes" id="UP000349590">
    <property type="component" value="Unassembled WGS sequence"/>
</dbReference>
<reference evidence="5 10" key="3">
    <citation type="submission" date="2019-11" db="EMBL/GenBank/DDBJ databases">
        <authorList>
            <consortium name="PulseNet: The National Subtyping Network for Foodborne Disease Surveillance"/>
            <person name="Tarr C.L."/>
            <person name="Trees E."/>
            <person name="Katz L.S."/>
            <person name="Carleton-Romer H.A."/>
            <person name="Stroika S."/>
            <person name="Kucerova Z."/>
            <person name="Roache K.F."/>
            <person name="Sabol A.L."/>
            <person name="Besser J."/>
            <person name="Gerner-Smidt P."/>
        </authorList>
    </citation>
    <scope>NUCLEOTIDE SEQUENCE [LARGE SCALE GENOMIC DNA]</scope>
    <source>
        <strain evidence="2 9">PNUSAC009041</strain>
        <strain evidence="5 10">PNUSAC013726</strain>
    </source>
</reference>